<accession>A0A553NTY8</accession>
<dbReference type="FunFam" id="3.30.70.330:FF:000025">
    <property type="entry name" value="RNA-binding protein Musashi homolog 2 isoform X1"/>
    <property type="match status" value="1"/>
</dbReference>
<feature type="compositionally biased region" description="Basic residues" evidence="7">
    <location>
        <begin position="143"/>
        <end position="152"/>
    </location>
</feature>
<evidence type="ECO:0000259" key="8">
    <source>
        <dbReference type="PROSITE" id="PS50102"/>
    </source>
</evidence>
<dbReference type="STRING" id="6832.A0A553NTY8"/>
<dbReference type="GO" id="GO:0006417">
    <property type="term" value="P:regulation of translation"/>
    <property type="evidence" value="ECO:0007669"/>
    <property type="project" value="TreeGrafter"/>
</dbReference>
<dbReference type="InterPro" id="IPR012677">
    <property type="entry name" value="Nucleotide-bd_a/b_plait_sf"/>
</dbReference>
<dbReference type="PROSITE" id="PS50102">
    <property type="entry name" value="RRM"/>
    <property type="match status" value="2"/>
</dbReference>
<evidence type="ECO:0000256" key="6">
    <source>
        <dbReference type="PROSITE-ProRule" id="PRU00176"/>
    </source>
</evidence>
<dbReference type="PANTHER" id="PTHR48032">
    <property type="entry name" value="RNA-BINDING PROTEIN MUSASHI HOMOLOG RBP6"/>
    <property type="match status" value="1"/>
</dbReference>
<sequence length="472" mass="48825">MDMMSSTNLLCALASNKANNEPISSAAAAAASQPYPLKSSMDPIRPMSSPTHGSNSGRTTPSSDSSPGKLFVGGLSWQTTPEKLKEYFGHFGLVTDVLVMKDPVTQRSRGFGFITFAAPESVDKVLAEPSHSLDGKKIDPKHATPKSKSKASKTKKIFVGGVSQETSGDEVKSYFAQFGKVEEAVMLMDQQTKRHRGFGFVTFENEEVVDKVCEIHFHTVKGKKVECKKAQPKEAVQAANTAALLGKRAILTNLGFATAGNPGLPYQGLVMPQQSPLVSAAGVSHNSQNSPLLLNSGFGKLIGSSNSGIPGLSNLRYTPYPMPTAAAMAASHSVTSTSPVVSTSNTSSQMVQAGTHANYGHQHHHTPGSLSSMISHQASMNHGNGGAGGGLPGAQLNQSQAAANAAAAAGGSQSLAAAAAAAAMAAAANHGTAHPLPNGAAAPLGGYNLANIDMTGFQAVDWTSMYGMGMYV</sequence>
<dbReference type="Gene3D" id="3.30.70.330">
    <property type="match status" value="2"/>
</dbReference>
<feature type="compositionally biased region" description="Gly residues" evidence="7">
    <location>
        <begin position="383"/>
        <end position="392"/>
    </location>
</feature>
<evidence type="ECO:0000256" key="2">
    <source>
        <dbReference type="ARBA" id="ARBA00006635"/>
    </source>
</evidence>
<evidence type="ECO:0000256" key="7">
    <source>
        <dbReference type="SAM" id="MobiDB-lite"/>
    </source>
</evidence>
<dbReference type="PANTHER" id="PTHR48032:SF4">
    <property type="entry name" value="FI20028P1"/>
    <property type="match status" value="1"/>
</dbReference>
<feature type="domain" description="RRM" evidence="8">
    <location>
        <begin position="155"/>
        <end position="232"/>
    </location>
</feature>
<feature type="domain" description="RRM" evidence="8">
    <location>
        <begin position="68"/>
        <end position="164"/>
    </location>
</feature>
<feature type="region of interest" description="Disordered" evidence="7">
    <location>
        <begin position="358"/>
        <end position="393"/>
    </location>
</feature>
<dbReference type="Pfam" id="PF00076">
    <property type="entry name" value="RRM_1"/>
    <property type="match status" value="2"/>
</dbReference>
<evidence type="ECO:0000313" key="10">
    <source>
        <dbReference type="Proteomes" id="UP000318571"/>
    </source>
</evidence>
<keyword evidence="3" id="KW-0963">Cytoplasm</keyword>
<dbReference type="GO" id="GO:0005737">
    <property type="term" value="C:cytoplasm"/>
    <property type="evidence" value="ECO:0007669"/>
    <property type="project" value="UniProtKB-SubCell"/>
</dbReference>
<protein>
    <recommendedName>
        <fullName evidence="8">RRM domain-containing protein</fullName>
    </recommendedName>
</protein>
<feature type="compositionally biased region" description="Polar residues" evidence="7">
    <location>
        <begin position="368"/>
        <end position="382"/>
    </location>
</feature>
<evidence type="ECO:0000256" key="4">
    <source>
        <dbReference type="ARBA" id="ARBA00022737"/>
    </source>
</evidence>
<dbReference type="InterPro" id="IPR034126">
    <property type="entry name" value="MSI_RRM2"/>
</dbReference>
<dbReference type="CDD" id="cd12323">
    <property type="entry name" value="RRM2_MSI"/>
    <property type="match status" value="1"/>
</dbReference>
<dbReference type="OMA" id="IKQEMHA"/>
<feature type="compositionally biased region" description="Polar residues" evidence="7">
    <location>
        <begin position="48"/>
        <end position="66"/>
    </location>
</feature>
<gene>
    <name evidence="9" type="ORF">TCAL_06830</name>
</gene>
<organism evidence="9 10">
    <name type="scientific">Tigriopus californicus</name>
    <name type="common">Marine copepod</name>
    <dbReference type="NCBI Taxonomy" id="6832"/>
    <lineage>
        <taxon>Eukaryota</taxon>
        <taxon>Metazoa</taxon>
        <taxon>Ecdysozoa</taxon>
        <taxon>Arthropoda</taxon>
        <taxon>Crustacea</taxon>
        <taxon>Multicrustacea</taxon>
        <taxon>Hexanauplia</taxon>
        <taxon>Copepoda</taxon>
        <taxon>Harpacticoida</taxon>
        <taxon>Harpacticidae</taxon>
        <taxon>Tigriopus</taxon>
    </lineage>
</organism>
<keyword evidence="4" id="KW-0677">Repeat</keyword>
<keyword evidence="10" id="KW-1185">Reference proteome</keyword>
<dbReference type="SMART" id="SM00360">
    <property type="entry name" value="RRM"/>
    <property type="match status" value="2"/>
</dbReference>
<evidence type="ECO:0000256" key="1">
    <source>
        <dbReference type="ARBA" id="ARBA00004496"/>
    </source>
</evidence>
<name>A0A553NTY8_TIGCA</name>
<comment type="caution">
    <text evidence="9">The sequence shown here is derived from an EMBL/GenBank/DDBJ whole genome shotgun (WGS) entry which is preliminary data.</text>
</comment>
<feature type="region of interest" description="Disordered" evidence="7">
    <location>
        <begin position="131"/>
        <end position="152"/>
    </location>
</feature>
<dbReference type="InterPro" id="IPR000504">
    <property type="entry name" value="RRM_dom"/>
</dbReference>
<comment type="subcellular location">
    <subcellularLocation>
        <location evidence="1">Cytoplasm</location>
    </subcellularLocation>
</comment>
<evidence type="ECO:0000256" key="3">
    <source>
        <dbReference type="ARBA" id="ARBA00022490"/>
    </source>
</evidence>
<dbReference type="EMBL" id="VCGU01000010">
    <property type="protein sequence ID" value="TRY68897.1"/>
    <property type="molecule type" value="Genomic_DNA"/>
</dbReference>
<evidence type="ECO:0000313" key="9">
    <source>
        <dbReference type="EMBL" id="TRY68897.1"/>
    </source>
</evidence>
<reference evidence="9 10" key="1">
    <citation type="journal article" date="2018" name="Nat. Ecol. Evol.">
        <title>Genomic signatures of mitonuclear coevolution across populations of Tigriopus californicus.</title>
        <authorList>
            <person name="Barreto F.S."/>
            <person name="Watson E.T."/>
            <person name="Lima T.G."/>
            <person name="Willett C.S."/>
            <person name="Edmands S."/>
            <person name="Li W."/>
            <person name="Burton R.S."/>
        </authorList>
    </citation>
    <scope>NUCLEOTIDE SEQUENCE [LARGE SCALE GENOMIC DNA]</scope>
    <source>
        <strain evidence="9 10">San Diego</strain>
    </source>
</reference>
<feature type="compositionally biased region" description="Basic and acidic residues" evidence="7">
    <location>
        <begin position="131"/>
        <end position="142"/>
    </location>
</feature>
<comment type="similarity">
    <text evidence="2">Belongs to the Musashi family.</text>
</comment>
<dbReference type="SUPFAM" id="SSF54928">
    <property type="entry name" value="RNA-binding domain, RBD"/>
    <property type="match status" value="2"/>
</dbReference>
<dbReference type="GO" id="GO:0003729">
    <property type="term" value="F:mRNA binding"/>
    <property type="evidence" value="ECO:0007669"/>
    <property type="project" value="TreeGrafter"/>
</dbReference>
<dbReference type="Proteomes" id="UP000318571">
    <property type="component" value="Chromosome 1"/>
</dbReference>
<keyword evidence="5 6" id="KW-0694">RNA-binding</keyword>
<proteinExistence type="inferred from homology"/>
<dbReference type="InterPro" id="IPR035979">
    <property type="entry name" value="RBD_domain_sf"/>
</dbReference>
<evidence type="ECO:0000256" key="5">
    <source>
        <dbReference type="ARBA" id="ARBA00022884"/>
    </source>
</evidence>
<dbReference type="AlphaFoldDB" id="A0A553NTY8"/>
<feature type="region of interest" description="Disordered" evidence="7">
    <location>
        <begin position="25"/>
        <end position="72"/>
    </location>
</feature>